<dbReference type="InterPro" id="IPR050708">
    <property type="entry name" value="T6SS_VgrG/RHS"/>
</dbReference>
<protein>
    <recommendedName>
        <fullName evidence="4">RHS repeat-associated core domain-containing protein</fullName>
    </recommendedName>
</protein>
<keyword evidence="3" id="KW-1185">Reference proteome</keyword>
<feature type="compositionally biased region" description="Basic and acidic residues" evidence="1">
    <location>
        <begin position="244"/>
        <end position="255"/>
    </location>
</feature>
<name>A0A6L9EE80_9FLAO</name>
<dbReference type="NCBIfam" id="TIGR03696">
    <property type="entry name" value="Rhs_assc_core"/>
    <property type="match status" value="1"/>
</dbReference>
<feature type="region of interest" description="Disordered" evidence="1">
    <location>
        <begin position="244"/>
        <end position="267"/>
    </location>
</feature>
<dbReference type="PANTHER" id="PTHR32305">
    <property type="match status" value="1"/>
</dbReference>
<gene>
    <name evidence="2" type="ORF">GTQ38_12865</name>
</gene>
<dbReference type="Proteomes" id="UP000475249">
    <property type="component" value="Unassembled WGS sequence"/>
</dbReference>
<evidence type="ECO:0000256" key="1">
    <source>
        <dbReference type="SAM" id="MobiDB-lite"/>
    </source>
</evidence>
<accession>A0A6L9EE80</accession>
<organism evidence="2 3">
    <name type="scientific">Poritiphilus flavus</name>
    <dbReference type="NCBI Taxonomy" id="2697053"/>
    <lineage>
        <taxon>Bacteria</taxon>
        <taxon>Pseudomonadati</taxon>
        <taxon>Bacteroidota</taxon>
        <taxon>Flavobacteriia</taxon>
        <taxon>Flavobacteriales</taxon>
        <taxon>Flavobacteriaceae</taxon>
        <taxon>Poritiphilus</taxon>
    </lineage>
</organism>
<dbReference type="Gene3D" id="2.180.10.10">
    <property type="entry name" value="RHS repeat-associated core"/>
    <property type="match status" value="1"/>
</dbReference>
<dbReference type="EMBL" id="WXYO01000006">
    <property type="protein sequence ID" value="NAS12902.1"/>
    <property type="molecule type" value="Genomic_DNA"/>
</dbReference>
<proteinExistence type="predicted"/>
<dbReference type="AlphaFoldDB" id="A0A6L9EE80"/>
<comment type="caution">
    <text evidence="2">The sequence shown here is derived from an EMBL/GenBank/DDBJ whole genome shotgun (WGS) entry which is preliminary data.</text>
</comment>
<evidence type="ECO:0000313" key="3">
    <source>
        <dbReference type="Proteomes" id="UP000475249"/>
    </source>
</evidence>
<dbReference type="PANTHER" id="PTHR32305:SF15">
    <property type="entry name" value="PROTEIN RHSA-RELATED"/>
    <property type="match status" value="1"/>
</dbReference>
<reference evidence="2 3" key="1">
    <citation type="submission" date="2020-01" db="EMBL/GenBank/DDBJ databases">
        <title>Bacteria diversity of Porities sp.</title>
        <authorList>
            <person name="Wang G."/>
        </authorList>
    </citation>
    <scope>NUCLEOTIDE SEQUENCE [LARGE SCALE GENOMIC DNA]</scope>
    <source>
        <strain evidence="2 3">R33</strain>
    </source>
</reference>
<sequence length="372" mass="41894">MYENSTLQFFNHSEGYLEPDGSGGYDYIYQYKDHLGNIRLAYGDDKGDGIITASTEIREINNYYPFGLEHKGYNNSINGVENNYMTYNGKELEESLGLNWLDYGWRNYQPDLGRWMNIDNLAGMMKSQSPYSYALNNPIYYIDIDGLMPGSGPNHITDYYRGPDGTVYFDPNVDENTVLPNGYTYIGPTYYDEASRTVWGPDGKPMRLNPIALDEVVVTSEKVKSNEGSPTYWGLPGFGYEDRGRKGKRKGELSHGDLPGSGSAKGGGNSWSRFIKWLNGIINRGTKVQDVNVVTTPPGTSTMEQKPETEPGVEEDTILRIYPDPILTTRTKNPMGVSVRGYILKDTVIKNTEENVKKVNKLSSKRINDYDK</sequence>
<evidence type="ECO:0008006" key="4">
    <source>
        <dbReference type="Google" id="ProtNLM"/>
    </source>
</evidence>
<evidence type="ECO:0000313" key="2">
    <source>
        <dbReference type="EMBL" id="NAS12902.1"/>
    </source>
</evidence>
<dbReference type="InterPro" id="IPR022385">
    <property type="entry name" value="Rhs_assc_core"/>
</dbReference>